<evidence type="ECO:0000256" key="7">
    <source>
        <dbReference type="ARBA" id="ARBA00022807"/>
    </source>
</evidence>
<feature type="domain" description="UCH catalytic" evidence="9">
    <location>
        <begin position="1"/>
        <end position="88"/>
    </location>
</feature>
<gene>
    <name evidence="10" type="ORF">KSP40_PGU019478</name>
</gene>
<dbReference type="Gene3D" id="3.40.532.10">
    <property type="entry name" value="Peptidase C12, ubiquitin carboxyl-terminal hydrolase"/>
    <property type="match status" value="1"/>
</dbReference>
<evidence type="ECO:0000313" key="11">
    <source>
        <dbReference type="Proteomes" id="UP001412067"/>
    </source>
</evidence>
<dbReference type="PROSITE" id="PS52048">
    <property type="entry name" value="UCH_DOMAIN"/>
    <property type="match status" value="1"/>
</dbReference>
<keyword evidence="5" id="KW-0833">Ubl conjugation pathway</keyword>
<name>A0ABR2MMW5_9ASPA</name>
<keyword evidence="7" id="KW-0788">Thiol protease</keyword>
<accession>A0ABR2MMW5</accession>
<evidence type="ECO:0000313" key="10">
    <source>
        <dbReference type="EMBL" id="KAK8964865.1"/>
    </source>
</evidence>
<dbReference type="SUPFAM" id="SSF54001">
    <property type="entry name" value="Cysteine proteinases"/>
    <property type="match status" value="1"/>
</dbReference>
<protein>
    <recommendedName>
        <fullName evidence="3">ubiquitinyl hydrolase 1</fullName>
        <ecNumber evidence="3">3.4.19.12</ecNumber>
    </recommendedName>
</protein>
<keyword evidence="11" id="KW-1185">Reference proteome</keyword>
<evidence type="ECO:0000256" key="5">
    <source>
        <dbReference type="ARBA" id="ARBA00022786"/>
    </source>
</evidence>
<dbReference type="PANTHER" id="PTHR10589">
    <property type="entry name" value="UBIQUITIN CARBOXYL-TERMINAL HYDROLASE"/>
    <property type="match status" value="1"/>
</dbReference>
<dbReference type="EC" id="3.4.19.12" evidence="3"/>
<keyword evidence="4" id="KW-0645">Protease</keyword>
<evidence type="ECO:0000259" key="9">
    <source>
        <dbReference type="PROSITE" id="PS52048"/>
    </source>
</evidence>
<comment type="caution">
    <text evidence="10">The sequence shown here is derived from an EMBL/GenBank/DDBJ whole genome shotgun (WGS) entry which is preliminary data.</text>
</comment>
<dbReference type="EMBL" id="JBBWWR010000006">
    <property type="protein sequence ID" value="KAK8964865.1"/>
    <property type="molecule type" value="Genomic_DNA"/>
</dbReference>
<comment type="similarity">
    <text evidence="2 8">Belongs to the peptidase C12 family.</text>
</comment>
<evidence type="ECO:0000256" key="8">
    <source>
        <dbReference type="PROSITE-ProRule" id="PRU01393"/>
    </source>
</evidence>
<keyword evidence="6" id="KW-0378">Hydrolase</keyword>
<dbReference type="InterPro" id="IPR001578">
    <property type="entry name" value="Peptidase_C12_UCH"/>
</dbReference>
<sequence>MDPFEVFYLPGIFTLQRAKFLEEDREMEAAHSVAATAGDTEADSNVEEHYICFVCVNGQLYEFDGMKSQPISHGPSSPGTLLQVCILA</sequence>
<evidence type="ECO:0000256" key="6">
    <source>
        <dbReference type="ARBA" id="ARBA00022801"/>
    </source>
</evidence>
<proteinExistence type="inferred from homology"/>
<comment type="catalytic activity">
    <reaction evidence="1">
        <text>Thiol-dependent hydrolysis of ester, thioester, amide, peptide and isopeptide bonds formed by the C-terminal Gly of ubiquitin (a 76-residue protein attached to proteins as an intracellular targeting signal).</text>
        <dbReference type="EC" id="3.4.19.12"/>
    </reaction>
</comment>
<organism evidence="10 11">
    <name type="scientific">Platanthera guangdongensis</name>
    <dbReference type="NCBI Taxonomy" id="2320717"/>
    <lineage>
        <taxon>Eukaryota</taxon>
        <taxon>Viridiplantae</taxon>
        <taxon>Streptophyta</taxon>
        <taxon>Embryophyta</taxon>
        <taxon>Tracheophyta</taxon>
        <taxon>Spermatophyta</taxon>
        <taxon>Magnoliopsida</taxon>
        <taxon>Liliopsida</taxon>
        <taxon>Asparagales</taxon>
        <taxon>Orchidaceae</taxon>
        <taxon>Orchidoideae</taxon>
        <taxon>Orchideae</taxon>
        <taxon>Orchidinae</taxon>
        <taxon>Platanthera</taxon>
    </lineage>
</organism>
<evidence type="ECO:0000256" key="2">
    <source>
        <dbReference type="ARBA" id="ARBA00009326"/>
    </source>
</evidence>
<dbReference type="Pfam" id="PF01088">
    <property type="entry name" value="Peptidase_C12"/>
    <property type="match status" value="1"/>
</dbReference>
<dbReference type="InterPro" id="IPR038765">
    <property type="entry name" value="Papain-like_cys_pep_sf"/>
</dbReference>
<reference evidence="10 11" key="1">
    <citation type="journal article" date="2022" name="Nat. Plants">
        <title>Genomes of leafy and leafless Platanthera orchids illuminate the evolution of mycoheterotrophy.</title>
        <authorList>
            <person name="Li M.H."/>
            <person name="Liu K.W."/>
            <person name="Li Z."/>
            <person name="Lu H.C."/>
            <person name="Ye Q.L."/>
            <person name="Zhang D."/>
            <person name="Wang J.Y."/>
            <person name="Li Y.F."/>
            <person name="Zhong Z.M."/>
            <person name="Liu X."/>
            <person name="Yu X."/>
            <person name="Liu D.K."/>
            <person name="Tu X.D."/>
            <person name="Liu B."/>
            <person name="Hao Y."/>
            <person name="Liao X.Y."/>
            <person name="Jiang Y.T."/>
            <person name="Sun W.H."/>
            <person name="Chen J."/>
            <person name="Chen Y.Q."/>
            <person name="Ai Y."/>
            <person name="Zhai J.W."/>
            <person name="Wu S.S."/>
            <person name="Zhou Z."/>
            <person name="Hsiao Y.Y."/>
            <person name="Wu W.L."/>
            <person name="Chen Y.Y."/>
            <person name="Lin Y.F."/>
            <person name="Hsu J.L."/>
            <person name="Li C.Y."/>
            <person name="Wang Z.W."/>
            <person name="Zhao X."/>
            <person name="Zhong W.Y."/>
            <person name="Ma X.K."/>
            <person name="Ma L."/>
            <person name="Huang J."/>
            <person name="Chen G.Z."/>
            <person name="Huang M.Z."/>
            <person name="Huang L."/>
            <person name="Peng D.H."/>
            <person name="Luo Y.B."/>
            <person name="Zou S.Q."/>
            <person name="Chen S.P."/>
            <person name="Lan S."/>
            <person name="Tsai W.C."/>
            <person name="Van de Peer Y."/>
            <person name="Liu Z.J."/>
        </authorList>
    </citation>
    <scope>NUCLEOTIDE SEQUENCE [LARGE SCALE GENOMIC DNA]</scope>
    <source>
        <strain evidence="10">Lor288</strain>
    </source>
</reference>
<dbReference type="Proteomes" id="UP001412067">
    <property type="component" value="Unassembled WGS sequence"/>
</dbReference>
<evidence type="ECO:0000256" key="3">
    <source>
        <dbReference type="ARBA" id="ARBA00012759"/>
    </source>
</evidence>
<evidence type="ECO:0000256" key="4">
    <source>
        <dbReference type="ARBA" id="ARBA00022670"/>
    </source>
</evidence>
<dbReference type="PANTHER" id="PTHR10589:SF17">
    <property type="entry name" value="UBIQUITIN CARBOXYL-TERMINAL HYDROLASE"/>
    <property type="match status" value="1"/>
</dbReference>
<comment type="caution">
    <text evidence="8">Lacks conserved residue(s) required for the propagation of feature annotation.</text>
</comment>
<evidence type="ECO:0000256" key="1">
    <source>
        <dbReference type="ARBA" id="ARBA00000707"/>
    </source>
</evidence>
<dbReference type="InterPro" id="IPR036959">
    <property type="entry name" value="Peptidase_C12_UCH_sf"/>
</dbReference>